<reference evidence="1 2" key="1">
    <citation type="journal article" date="2016" name="Mol. Biol. Evol.">
        <title>Comparative Genomics of Early-Diverging Mushroom-Forming Fungi Provides Insights into the Origins of Lignocellulose Decay Capabilities.</title>
        <authorList>
            <person name="Nagy L.G."/>
            <person name="Riley R."/>
            <person name="Tritt A."/>
            <person name="Adam C."/>
            <person name="Daum C."/>
            <person name="Floudas D."/>
            <person name="Sun H."/>
            <person name="Yadav J.S."/>
            <person name="Pangilinan J."/>
            <person name="Larsson K.H."/>
            <person name="Matsuura K."/>
            <person name="Barry K."/>
            <person name="Labutti K."/>
            <person name="Kuo R."/>
            <person name="Ohm R.A."/>
            <person name="Bhattacharya S.S."/>
            <person name="Shirouzu T."/>
            <person name="Yoshinaga Y."/>
            <person name="Martin F.M."/>
            <person name="Grigoriev I.V."/>
            <person name="Hibbett D.S."/>
        </authorList>
    </citation>
    <scope>NUCLEOTIDE SEQUENCE [LARGE SCALE GENOMIC DNA]</scope>
    <source>
        <strain evidence="1 2">93-53</strain>
    </source>
</reference>
<gene>
    <name evidence="1" type="ORF">LAESUDRAFT_403260</name>
</gene>
<organism evidence="1 2">
    <name type="scientific">Laetiporus sulphureus 93-53</name>
    <dbReference type="NCBI Taxonomy" id="1314785"/>
    <lineage>
        <taxon>Eukaryota</taxon>
        <taxon>Fungi</taxon>
        <taxon>Dikarya</taxon>
        <taxon>Basidiomycota</taxon>
        <taxon>Agaricomycotina</taxon>
        <taxon>Agaricomycetes</taxon>
        <taxon>Polyporales</taxon>
        <taxon>Laetiporus</taxon>
    </lineage>
</organism>
<evidence type="ECO:0000313" key="1">
    <source>
        <dbReference type="EMBL" id="KZT02567.1"/>
    </source>
</evidence>
<keyword evidence="2" id="KW-1185">Reference proteome</keyword>
<dbReference type="GeneID" id="63819352"/>
<dbReference type="EMBL" id="KV427651">
    <property type="protein sequence ID" value="KZT02567.1"/>
    <property type="molecule type" value="Genomic_DNA"/>
</dbReference>
<name>A0A165CCL1_9APHY</name>
<dbReference type="Proteomes" id="UP000076871">
    <property type="component" value="Unassembled WGS sequence"/>
</dbReference>
<sequence>MPKFKRRPLPVIHSVAFLSNGLRMLRDLAWPPSAFDGMGVWAQGQACCVVLSIGWMS</sequence>
<dbReference type="RefSeq" id="XP_040760307.1">
    <property type="nucleotide sequence ID" value="XM_040902321.1"/>
</dbReference>
<proteinExistence type="predicted"/>
<accession>A0A165CCL1</accession>
<dbReference type="InParanoid" id="A0A165CCL1"/>
<evidence type="ECO:0000313" key="2">
    <source>
        <dbReference type="Proteomes" id="UP000076871"/>
    </source>
</evidence>
<dbReference type="AlphaFoldDB" id="A0A165CCL1"/>
<protein>
    <submittedName>
        <fullName evidence="1">Uncharacterized protein</fullName>
    </submittedName>
</protein>